<evidence type="ECO:0000259" key="1">
    <source>
        <dbReference type="Pfam" id="PF13966"/>
    </source>
</evidence>
<organism evidence="2 3">
    <name type="scientific">Solanum bulbocastanum</name>
    <name type="common">Wild potato</name>
    <dbReference type="NCBI Taxonomy" id="147425"/>
    <lineage>
        <taxon>Eukaryota</taxon>
        <taxon>Viridiplantae</taxon>
        <taxon>Streptophyta</taxon>
        <taxon>Embryophyta</taxon>
        <taxon>Tracheophyta</taxon>
        <taxon>Spermatophyta</taxon>
        <taxon>Magnoliopsida</taxon>
        <taxon>eudicotyledons</taxon>
        <taxon>Gunneridae</taxon>
        <taxon>Pentapetalae</taxon>
        <taxon>asterids</taxon>
        <taxon>lamiids</taxon>
        <taxon>Solanales</taxon>
        <taxon>Solanaceae</taxon>
        <taxon>Solanoideae</taxon>
        <taxon>Solaneae</taxon>
        <taxon>Solanum</taxon>
    </lineage>
</organism>
<dbReference type="Pfam" id="PF13966">
    <property type="entry name" value="zf-RVT"/>
    <property type="match status" value="1"/>
</dbReference>
<keyword evidence="3" id="KW-1185">Reference proteome</keyword>
<accession>A0AAN8TWH7</accession>
<sequence>MVLYIMECITPRLTEEGDKTWWMGSTSGELTIKSAFDMLRCKREEEWRANMQGKQIPFKLSFLLWRIWKGRIATEENLKRMGVTIASRCYCCEEFEEETTQHLFLTAPIAQKLWKQFASGIQQHGCLKQMITGWWEANTPIKLQFIFQAIPSIILWELWKRRNARRHGLDINFYKLKSRCVNTIIQLINMKYPWIKVPKNWGEMVPWQQAEEILEIIKLISSTQTKIQHVFREANKLADKLANEAFEQTNAIQIHAFQQLPVECGGIVNMDKAEIPSLGIKTRKITVQAYTTVKKTIVLAMSAYKKFPPAKTKSVKSDTKRLAWNLYVSLKSVWNKDTMEKYGDVLTLFPSNISGLGIRSTAPPKFTTTKDAEVRKEE</sequence>
<feature type="domain" description="Reverse transcriptase zinc-binding" evidence="1">
    <location>
        <begin position="31"/>
        <end position="114"/>
    </location>
</feature>
<dbReference type="Proteomes" id="UP001371456">
    <property type="component" value="Unassembled WGS sequence"/>
</dbReference>
<evidence type="ECO:0000313" key="3">
    <source>
        <dbReference type="Proteomes" id="UP001371456"/>
    </source>
</evidence>
<comment type="caution">
    <text evidence="2">The sequence shown here is derived from an EMBL/GenBank/DDBJ whole genome shotgun (WGS) entry which is preliminary data.</text>
</comment>
<name>A0AAN8TWH7_SOLBU</name>
<dbReference type="InterPro" id="IPR026960">
    <property type="entry name" value="RVT-Znf"/>
</dbReference>
<dbReference type="AlphaFoldDB" id="A0AAN8TWH7"/>
<reference evidence="2 3" key="1">
    <citation type="submission" date="2024-02" db="EMBL/GenBank/DDBJ databases">
        <title>de novo genome assembly of Solanum bulbocastanum strain 11H21.</title>
        <authorList>
            <person name="Hosaka A.J."/>
        </authorList>
    </citation>
    <scope>NUCLEOTIDE SEQUENCE [LARGE SCALE GENOMIC DNA]</scope>
    <source>
        <tissue evidence="2">Young leaves</tissue>
    </source>
</reference>
<dbReference type="EMBL" id="JBANQN010000004">
    <property type="protein sequence ID" value="KAK6792023.1"/>
    <property type="molecule type" value="Genomic_DNA"/>
</dbReference>
<protein>
    <recommendedName>
        <fullName evidence="1">Reverse transcriptase zinc-binding domain-containing protein</fullName>
    </recommendedName>
</protein>
<evidence type="ECO:0000313" key="2">
    <source>
        <dbReference type="EMBL" id="KAK6792023.1"/>
    </source>
</evidence>
<gene>
    <name evidence="2" type="ORF">RDI58_011104</name>
</gene>
<proteinExistence type="predicted"/>